<name>A0A2T3KLK6_9GAMM</name>
<gene>
    <name evidence="1" type="ORF">C9J27_05285</name>
</gene>
<evidence type="ECO:0000313" key="1">
    <source>
        <dbReference type="EMBL" id="PSV00549.1"/>
    </source>
</evidence>
<dbReference type="EMBL" id="PYNF01000003">
    <property type="protein sequence ID" value="PSV00549.1"/>
    <property type="molecule type" value="Genomic_DNA"/>
</dbReference>
<comment type="caution">
    <text evidence="1">The sequence shown here is derived from an EMBL/GenBank/DDBJ whole genome shotgun (WGS) entry which is preliminary data.</text>
</comment>
<organism evidence="1 2">
    <name type="scientific">Photobacterium kishitanii</name>
    <dbReference type="NCBI Taxonomy" id="318456"/>
    <lineage>
        <taxon>Bacteria</taxon>
        <taxon>Pseudomonadati</taxon>
        <taxon>Pseudomonadota</taxon>
        <taxon>Gammaproteobacteria</taxon>
        <taxon>Vibrionales</taxon>
        <taxon>Vibrionaceae</taxon>
        <taxon>Photobacterium</taxon>
    </lineage>
</organism>
<sequence>MKNIENNKAVKILECTSWVVDDAERCQFFQIHASPDFTVPHKHITFFKTKISKVNLIIDSCIRSYAKRFNVGKFEPCFYKSNTFSDVSSFHDAVINNVRIESDPFGNRSVLCSSTLGENSIDVLVCTLMYDYAYTSNGQILEEAKAIALRLGGDETDILYTHNNDALKKMLEASKNLS</sequence>
<evidence type="ECO:0000313" key="2">
    <source>
        <dbReference type="Proteomes" id="UP000241426"/>
    </source>
</evidence>
<accession>A0A2T3KLK6</accession>
<protein>
    <submittedName>
        <fullName evidence="1">Uncharacterized protein</fullName>
    </submittedName>
</protein>
<dbReference type="AlphaFoldDB" id="A0A2T3KLK6"/>
<proteinExistence type="predicted"/>
<dbReference type="Proteomes" id="UP000241426">
    <property type="component" value="Unassembled WGS sequence"/>
</dbReference>
<dbReference type="RefSeq" id="WP_107289179.1">
    <property type="nucleotide sequence ID" value="NZ_PYNF01000003.1"/>
</dbReference>
<reference evidence="1 2" key="1">
    <citation type="submission" date="2018-01" db="EMBL/GenBank/DDBJ databases">
        <title>Whole genome sequencing of Histamine producing bacteria.</title>
        <authorList>
            <person name="Butler K."/>
        </authorList>
    </citation>
    <scope>NUCLEOTIDE SEQUENCE [LARGE SCALE GENOMIC DNA]</scope>
    <source>
        <strain evidence="1 2">FS-7.2</strain>
    </source>
</reference>